<keyword evidence="5 7" id="KW-1133">Transmembrane helix</keyword>
<evidence type="ECO:0000313" key="8">
    <source>
        <dbReference type="EMBL" id="SHE76904.1"/>
    </source>
</evidence>
<dbReference type="OrthoDB" id="9799219at2"/>
<dbReference type="GO" id="GO:0005886">
    <property type="term" value="C:plasma membrane"/>
    <property type="evidence" value="ECO:0007669"/>
    <property type="project" value="UniProtKB-SubCell"/>
</dbReference>
<dbReference type="RefSeq" id="WP_072864291.1">
    <property type="nucleotide sequence ID" value="NZ_FQUI01000014.1"/>
</dbReference>
<evidence type="ECO:0000256" key="3">
    <source>
        <dbReference type="ARBA" id="ARBA00022475"/>
    </source>
</evidence>
<keyword evidence="4 7" id="KW-0812">Transmembrane</keyword>
<accession>A0A1M4W6J7</accession>
<gene>
    <name evidence="8" type="ORF">SAMN02745164_01110</name>
</gene>
<dbReference type="PANTHER" id="PTHR34583:SF2">
    <property type="entry name" value="ANTIPORTER SUBUNIT MNHC2-RELATED"/>
    <property type="match status" value="1"/>
</dbReference>
<sequence length="114" mass="12363">MIQYLFIGLILIGIYGLLTQKNLIKIVVALNVLEIGVNLFIISIGYVNDGVAPILFKGVVSNKNIFVDPLPQALVLTAIVIGVGVTALALTVARKLYEKYKTLELDEMGSESND</sequence>
<proteinExistence type="inferred from homology"/>
<dbReference type="AlphaFoldDB" id="A0A1M4W6J7"/>
<evidence type="ECO:0000256" key="6">
    <source>
        <dbReference type="ARBA" id="ARBA00023136"/>
    </source>
</evidence>
<protein>
    <submittedName>
        <fullName evidence="8">Membrane bound protein complex subunit mbxG</fullName>
    </submittedName>
</protein>
<dbReference type="PANTHER" id="PTHR34583">
    <property type="entry name" value="ANTIPORTER SUBUNIT MNHC2-RELATED"/>
    <property type="match status" value="1"/>
</dbReference>
<comment type="similarity">
    <text evidence="2">Belongs to the CPA3 antiporters (TC 2.A.63) subunit C family.</text>
</comment>
<dbReference type="STRING" id="1122195.SAMN02745164_01110"/>
<name>A0A1M4W6J7_MARH1</name>
<evidence type="ECO:0000256" key="4">
    <source>
        <dbReference type="ARBA" id="ARBA00022692"/>
    </source>
</evidence>
<feature type="transmembrane region" description="Helical" evidence="7">
    <location>
        <begin position="73"/>
        <end position="93"/>
    </location>
</feature>
<keyword evidence="9" id="KW-1185">Reference proteome</keyword>
<dbReference type="InterPro" id="IPR050601">
    <property type="entry name" value="CPA3_antiporter_subunitC"/>
</dbReference>
<evidence type="ECO:0000256" key="5">
    <source>
        <dbReference type="ARBA" id="ARBA00022989"/>
    </source>
</evidence>
<comment type="subcellular location">
    <subcellularLocation>
        <location evidence="1">Cell membrane</location>
        <topology evidence="1">Multi-pass membrane protein</topology>
    </subcellularLocation>
</comment>
<dbReference type="Gene3D" id="1.10.287.3510">
    <property type="match status" value="1"/>
</dbReference>
<evidence type="ECO:0000256" key="2">
    <source>
        <dbReference type="ARBA" id="ARBA00010388"/>
    </source>
</evidence>
<dbReference type="EMBL" id="FQUI01000014">
    <property type="protein sequence ID" value="SHE76904.1"/>
    <property type="molecule type" value="Genomic_DNA"/>
</dbReference>
<feature type="transmembrane region" description="Helical" evidence="7">
    <location>
        <begin position="26"/>
        <end position="47"/>
    </location>
</feature>
<keyword evidence="6 7" id="KW-0472">Membrane</keyword>
<keyword evidence="3" id="KW-1003">Cell membrane</keyword>
<dbReference type="Proteomes" id="UP000184334">
    <property type="component" value="Unassembled WGS sequence"/>
</dbReference>
<reference evidence="8" key="1">
    <citation type="submission" date="2016-11" db="EMBL/GenBank/DDBJ databases">
        <authorList>
            <person name="Varghese N."/>
            <person name="Submissions S."/>
        </authorList>
    </citation>
    <scope>NUCLEOTIDE SEQUENCE [LARGE SCALE GENOMIC DNA]</scope>
    <source>
        <strain evidence="8">DSM 16785</strain>
    </source>
</reference>
<evidence type="ECO:0000256" key="7">
    <source>
        <dbReference type="SAM" id="Phobius"/>
    </source>
</evidence>
<organism evidence="8 9">
    <name type="scientific">Marinitoga hydrogenitolerans (strain DSM 16785 / JCM 12826 / AT1271)</name>
    <dbReference type="NCBI Taxonomy" id="1122195"/>
    <lineage>
        <taxon>Bacteria</taxon>
        <taxon>Thermotogati</taxon>
        <taxon>Thermotogota</taxon>
        <taxon>Thermotogae</taxon>
        <taxon>Petrotogales</taxon>
        <taxon>Petrotogaceae</taxon>
        <taxon>Marinitoga</taxon>
    </lineage>
</organism>
<comment type="caution">
    <text evidence="8">The sequence shown here is derived from an EMBL/GenBank/DDBJ whole genome shotgun (WGS) entry which is preliminary data.</text>
</comment>
<evidence type="ECO:0000256" key="1">
    <source>
        <dbReference type="ARBA" id="ARBA00004651"/>
    </source>
</evidence>
<dbReference type="Pfam" id="PF00420">
    <property type="entry name" value="Oxidored_q2"/>
    <property type="match status" value="1"/>
</dbReference>
<evidence type="ECO:0000313" key="9">
    <source>
        <dbReference type="Proteomes" id="UP000184334"/>
    </source>
</evidence>
<dbReference type="InterPro" id="IPR039428">
    <property type="entry name" value="NUOK/Mnh_C1-like"/>
</dbReference>